<proteinExistence type="predicted"/>
<dbReference type="PATRIC" id="fig|43658.5.peg.5102"/>
<dbReference type="EMBL" id="JXYA01000135">
    <property type="protein sequence ID" value="KJZ03093.1"/>
    <property type="molecule type" value="Genomic_DNA"/>
</dbReference>
<dbReference type="RefSeq" id="WP_046007490.1">
    <property type="nucleotide sequence ID" value="NZ_JXYA01000135.1"/>
</dbReference>
<evidence type="ECO:0000313" key="1">
    <source>
        <dbReference type="EMBL" id="KJZ03093.1"/>
    </source>
</evidence>
<organism evidence="1 2">
    <name type="scientific">Pseudoalteromonas rubra</name>
    <dbReference type="NCBI Taxonomy" id="43658"/>
    <lineage>
        <taxon>Bacteria</taxon>
        <taxon>Pseudomonadati</taxon>
        <taxon>Pseudomonadota</taxon>
        <taxon>Gammaproteobacteria</taxon>
        <taxon>Alteromonadales</taxon>
        <taxon>Pseudoalteromonadaceae</taxon>
        <taxon>Pseudoalteromonas</taxon>
    </lineage>
</organism>
<protein>
    <submittedName>
        <fullName evidence="1">Uncharacterized protein</fullName>
    </submittedName>
</protein>
<gene>
    <name evidence="1" type="ORF">TW77_23950</name>
</gene>
<comment type="caution">
    <text evidence="1">The sequence shown here is derived from an EMBL/GenBank/DDBJ whole genome shotgun (WGS) entry which is preliminary data.</text>
</comment>
<name>A0A0F4Q613_9GAMM</name>
<keyword evidence="2" id="KW-1185">Reference proteome</keyword>
<dbReference type="Proteomes" id="UP000033452">
    <property type="component" value="Unassembled WGS sequence"/>
</dbReference>
<reference evidence="1 2" key="1">
    <citation type="journal article" date="2015" name="BMC Genomics">
        <title>Genome mining reveals unlocked bioactive potential of marine Gram-negative bacteria.</title>
        <authorList>
            <person name="Machado H."/>
            <person name="Sonnenschein E.C."/>
            <person name="Melchiorsen J."/>
            <person name="Gram L."/>
        </authorList>
    </citation>
    <scope>NUCLEOTIDE SEQUENCE [LARGE SCALE GENOMIC DNA]</scope>
    <source>
        <strain evidence="1 2">S2471</strain>
    </source>
</reference>
<evidence type="ECO:0000313" key="2">
    <source>
        <dbReference type="Proteomes" id="UP000033452"/>
    </source>
</evidence>
<dbReference type="AlphaFoldDB" id="A0A0F4Q613"/>
<dbReference type="OrthoDB" id="9919060at2"/>
<sequence length="214" mass="25113">MSNQTTEQEELEKEPFKIQITASFKNKSKKFKNYSSIVQGEPFSWGITIKNIDTKPTPEANIVAAGIKDLDDKVFQYMEEQEKFVRSLNPNEEIFIEIDRGVIFLEGMQWCYLSIHPKSEGKYFETYQFDESHNRVVKFYIDEEDNNNWMDHVYIQKKMELLQSRTNNYILLLTLVTVWESIFGIKNSLKSLAVILSLVFSWIADGIEWLGQLL</sequence>
<accession>A0A0F4Q613</accession>